<evidence type="ECO:0000256" key="3">
    <source>
        <dbReference type="ARBA" id="ARBA00023102"/>
    </source>
</evidence>
<dbReference type="InterPro" id="IPR011060">
    <property type="entry name" value="RibuloseP-bd_barrel"/>
</dbReference>
<comment type="pathway">
    <text evidence="4">Amino-acid biosynthesis.</text>
</comment>
<evidence type="ECO:0000256" key="1">
    <source>
        <dbReference type="ARBA" id="ARBA00009667"/>
    </source>
</evidence>
<proteinExistence type="inferred from homology"/>
<dbReference type="SUPFAM" id="SSF51366">
    <property type="entry name" value="Ribulose-phoshate binding barrel"/>
    <property type="match status" value="1"/>
</dbReference>
<evidence type="ECO:0000256" key="2">
    <source>
        <dbReference type="ARBA" id="ARBA00022605"/>
    </source>
</evidence>
<dbReference type="InterPro" id="IPR013785">
    <property type="entry name" value="Aldolase_TIM"/>
</dbReference>
<dbReference type="Gene3D" id="3.20.20.70">
    <property type="entry name" value="Aldolase class I"/>
    <property type="match status" value="1"/>
</dbReference>
<sequence>MTDFGTAGGAAGQDGFAVIPVLDLRGGRVVRARRGERASYAPIETPLAKGSEPGAIAAGLLLAWPARRLYVADLDAIIDGAAPDLTSLRAIAASCPGLDLWVDAGFSRREGVESFLAEGLGRPVIGSESQTDSALVTSLGEKAVLSLDTRGGERLGPDSLHDDPSLWPRDVITMTLASVGAGTGPDLPALMAVQARAPGSRVYAAGGVRGPQDLRALAEAGLAGALVASALHDGTLRREHAADFA</sequence>
<comment type="similarity">
    <text evidence="1 5">Belongs to the HisA/HisF family.</text>
</comment>
<evidence type="ECO:0000256" key="5">
    <source>
        <dbReference type="RuleBase" id="RU003657"/>
    </source>
</evidence>
<dbReference type="PANTHER" id="PTHR43090:SF2">
    <property type="entry name" value="1-(5-PHOSPHORIBOSYL)-5-[(5-PHOSPHORIBOSYLAMINO)METHYLIDENEAMINO] IMIDAZOLE-4-CARBOXAMIDE ISOMERASE"/>
    <property type="match status" value="1"/>
</dbReference>
<keyword evidence="3 5" id="KW-0368">Histidine biosynthesis</keyword>
<dbReference type="PANTHER" id="PTHR43090">
    <property type="entry name" value="1-(5-PHOSPHORIBOSYL)-5-[(5-PHOSPHORIBOSYLAMINO)METHYLIDENEAMINO] IMIDAZOLE-4-CARBOXAMIDE ISOMERASE"/>
    <property type="match status" value="1"/>
</dbReference>
<evidence type="ECO:0000256" key="4">
    <source>
        <dbReference type="ARBA" id="ARBA00029440"/>
    </source>
</evidence>
<name>A0ABW2BSB1_9HYPH</name>
<reference evidence="7" key="1">
    <citation type="journal article" date="2019" name="Int. J. Syst. Evol. Microbiol.">
        <title>The Global Catalogue of Microorganisms (GCM) 10K type strain sequencing project: providing services to taxonomists for standard genome sequencing and annotation.</title>
        <authorList>
            <consortium name="The Broad Institute Genomics Platform"/>
            <consortium name="The Broad Institute Genome Sequencing Center for Infectious Disease"/>
            <person name="Wu L."/>
            <person name="Ma J."/>
        </authorList>
    </citation>
    <scope>NUCLEOTIDE SEQUENCE [LARGE SCALE GENOMIC DNA]</scope>
    <source>
        <strain evidence="7">CCUG 48316</strain>
    </source>
</reference>
<keyword evidence="2 5" id="KW-0028">Amino-acid biosynthesis</keyword>
<keyword evidence="7" id="KW-1185">Reference proteome</keyword>
<evidence type="ECO:0000313" key="7">
    <source>
        <dbReference type="Proteomes" id="UP001596292"/>
    </source>
</evidence>
<dbReference type="EMBL" id="JBHSWN010000001">
    <property type="protein sequence ID" value="MFC6792465.1"/>
    <property type="molecule type" value="Genomic_DNA"/>
</dbReference>
<evidence type="ECO:0000313" key="6">
    <source>
        <dbReference type="EMBL" id="MFC6792465.1"/>
    </source>
</evidence>
<accession>A0ABW2BSB1</accession>
<dbReference type="RefSeq" id="WP_378974375.1">
    <property type="nucleotide sequence ID" value="NZ_JBHSWN010000001.1"/>
</dbReference>
<dbReference type="InterPro" id="IPR006062">
    <property type="entry name" value="His_biosynth"/>
</dbReference>
<dbReference type="InterPro" id="IPR044524">
    <property type="entry name" value="Isoase_HisA-like"/>
</dbReference>
<dbReference type="Proteomes" id="UP001596292">
    <property type="component" value="Unassembled WGS sequence"/>
</dbReference>
<gene>
    <name evidence="6" type="ORF">ACFQE0_24640</name>
</gene>
<protein>
    <submittedName>
        <fullName evidence="6">HisA/HisF-related TIM barrel protein</fullName>
    </submittedName>
</protein>
<organism evidence="6 7">
    <name type="scientific">Methylobacterium komagatae</name>
    <dbReference type="NCBI Taxonomy" id="374425"/>
    <lineage>
        <taxon>Bacteria</taxon>
        <taxon>Pseudomonadati</taxon>
        <taxon>Pseudomonadota</taxon>
        <taxon>Alphaproteobacteria</taxon>
        <taxon>Hyphomicrobiales</taxon>
        <taxon>Methylobacteriaceae</taxon>
        <taxon>Methylobacterium</taxon>
    </lineage>
</organism>
<dbReference type="Pfam" id="PF00977">
    <property type="entry name" value="His_biosynth"/>
    <property type="match status" value="1"/>
</dbReference>
<comment type="caution">
    <text evidence="6">The sequence shown here is derived from an EMBL/GenBank/DDBJ whole genome shotgun (WGS) entry which is preliminary data.</text>
</comment>